<dbReference type="RefSeq" id="WP_245031720.1">
    <property type="nucleotide sequence ID" value="NZ_CP095075.1"/>
</dbReference>
<dbReference type="SUPFAM" id="SSF161098">
    <property type="entry name" value="MetI-like"/>
    <property type="match status" value="1"/>
</dbReference>
<dbReference type="InterPro" id="IPR000515">
    <property type="entry name" value="MetI-like"/>
</dbReference>
<feature type="transmembrane region" description="Helical" evidence="7">
    <location>
        <begin position="189"/>
        <end position="211"/>
    </location>
</feature>
<dbReference type="Proteomes" id="UP000830326">
    <property type="component" value="Chromosome"/>
</dbReference>
<feature type="transmembrane region" description="Helical" evidence="7">
    <location>
        <begin position="109"/>
        <end position="130"/>
    </location>
</feature>
<evidence type="ECO:0000313" key="10">
    <source>
        <dbReference type="Proteomes" id="UP000830326"/>
    </source>
</evidence>
<proteinExistence type="inferred from homology"/>
<feature type="domain" description="ABC transmembrane type-1" evidence="8">
    <location>
        <begin position="103"/>
        <end position="281"/>
    </location>
</feature>
<evidence type="ECO:0000256" key="6">
    <source>
        <dbReference type="ARBA" id="ARBA00023136"/>
    </source>
</evidence>
<evidence type="ECO:0000256" key="4">
    <source>
        <dbReference type="ARBA" id="ARBA00022692"/>
    </source>
</evidence>
<keyword evidence="5 7" id="KW-1133">Transmembrane helix</keyword>
<keyword evidence="4 7" id="KW-0812">Transmembrane</keyword>
<dbReference type="InterPro" id="IPR051393">
    <property type="entry name" value="ABC_transporter_permease"/>
</dbReference>
<keyword evidence="10" id="KW-1185">Reference proteome</keyword>
<dbReference type="InterPro" id="IPR035906">
    <property type="entry name" value="MetI-like_sf"/>
</dbReference>
<evidence type="ECO:0000256" key="1">
    <source>
        <dbReference type="ARBA" id="ARBA00004651"/>
    </source>
</evidence>
<feature type="transmembrane region" description="Helical" evidence="7">
    <location>
        <begin position="42"/>
        <end position="64"/>
    </location>
</feature>
<evidence type="ECO:0000259" key="8">
    <source>
        <dbReference type="PROSITE" id="PS50928"/>
    </source>
</evidence>
<evidence type="ECO:0000256" key="2">
    <source>
        <dbReference type="ARBA" id="ARBA00022448"/>
    </source>
</evidence>
<sequence>MALKQPDVATEVKEEVRDNRSKKEYKYEPSNKKWKSKLTSSLFVLPYFIMFMAFLFIPLMYGLYISFHDYGLLASERPFIGFENYANIFNPDSYINEIFFTGLFNTFKFVIFSVPLLVFIGLGLALLLNALPAKIRGIFRTFYFMPYAISVSVISVLWLWLLDTNSGLINNYLTQLGFDPIPWLTSQPYAWISIVGATIWWTIGFNMIIFINALNEVPEEYYEAASIDGAGAWQKFTKITLPSIRPIMLFVVITSTIASFNVYGQPYLMTGAGPGILRKYY</sequence>
<dbReference type="PANTHER" id="PTHR30193">
    <property type="entry name" value="ABC TRANSPORTER PERMEASE PROTEIN"/>
    <property type="match status" value="1"/>
</dbReference>
<evidence type="ECO:0000256" key="3">
    <source>
        <dbReference type="ARBA" id="ARBA00022475"/>
    </source>
</evidence>
<evidence type="ECO:0000256" key="5">
    <source>
        <dbReference type="ARBA" id="ARBA00022989"/>
    </source>
</evidence>
<dbReference type="CDD" id="cd06261">
    <property type="entry name" value="TM_PBP2"/>
    <property type="match status" value="1"/>
</dbReference>
<dbReference type="Gene3D" id="1.10.3720.10">
    <property type="entry name" value="MetI-like"/>
    <property type="match status" value="1"/>
</dbReference>
<organism evidence="9 10">
    <name type="scientific">Halobacillus amylolyticus</name>
    <dbReference type="NCBI Taxonomy" id="2932259"/>
    <lineage>
        <taxon>Bacteria</taxon>
        <taxon>Bacillati</taxon>
        <taxon>Bacillota</taxon>
        <taxon>Bacilli</taxon>
        <taxon>Bacillales</taxon>
        <taxon>Bacillaceae</taxon>
        <taxon>Halobacillus</taxon>
    </lineage>
</organism>
<evidence type="ECO:0000256" key="7">
    <source>
        <dbReference type="RuleBase" id="RU363032"/>
    </source>
</evidence>
<keyword evidence="6 7" id="KW-0472">Membrane</keyword>
<comment type="similarity">
    <text evidence="7">Belongs to the binding-protein-dependent transport system permease family.</text>
</comment>
<accession>A0ABY4HB09</accession>
<name>A0ABY4HB09_9BACI</name>
<gene>
    <name evidence="9" type="ORF">MUO15_18755</name>
</gene>
<reference evidence="9" key="1">
    <citation type="submission" date="2022-04" db="EMBL/GenBank/DDBJ databases">
        <title>Halobacillus sp. isolated from saltern.</title>
        <authorList>
            <person name="Won M."/>
            <person name="Lee C.-M."/>
            <person name="Woen H.-Y."/>
            <person name="Kwon S.-W."/>
        </authorList>
    </citation>
    <scope>NUCLEOTIDE SEQUENCE</scope>
    <source>
        <strain evidence="9">SSHM10-5</strain>
    </source>
</reference>
<feature type="transmembrane region" description="Helical" evidence="7">
    <location>
        <begin position="247"/>
        <end position="264"/>
    </location>
</feature>
<dbReference type="EMBL" id="CP095075">
    <property type="protein sequence ID" value="UOR11593.1"/>
    <property type="molecule type" value="Genomic_DNA"/>
</dbReference>
<keyword evidence="2 7" id="KW-0813">Transport</keyword>
<keyword evidence="3" id="KW-1003">Cell membrane</keyword>
<comment type="subcellular location">
    <subcellularLocation>
        <location evidence="1 7">Cell membrane</location>
        <topology evidence="1 7">Multi-pass membrane protein</topology>
    </subcellularLocation>
</comment>
<dbReference type="PANTHER" id="PTHR30193:SF37">
    <property type="entry name" value="INNER MEMBRANE ABC TRANSPORTER PERMEASE PROTEIN YCJO"/>
    <property type="match status" value="1"/>
</dbReference>
<protein>
    <submittedName>
        <fullName evidence="9">Sugar ABC transporter permease</fullName>
    </submittedName>
</protein>
<dbReference type="PROSITE" id="PS50928">
    <property type="entry name" value="ABC_TM1"/>
    <property type="match status" value="1"/>
</dbReference>
<dbReference type="Pfam" id="PF00528">
    <property type="entry name" value="BPD_transp_1"/>
    <property type="match status" value="1"/>
</dbReference>
<evidence type="ECO:0000313" key="9">
    <source>
        <dbReference type="EMBL" id="UOR11593.1"/>
    </source>
</evidence>
<feature type="transmembrane region" description="Helical" evidence="7">
    <location>
        <begin position="142"/>
        <end position="161"/>
    </location>
</feature>